<dbReference type="InterPro" id="IPR036188">
    <property type="entry name" value="FAD/NAD-bd_sf"/>
</dbReference>
<dbReference type="Gene3D" id="3.50.50.60">
    <property type="entry name" value="FAD/NAD(P)-binding domain"/>
    <property type="match status" value="1"/>
</dbReference>
<dbReference type="AlphaFoldDB" id="A0A0N9WZS6"/>
<dbReference type="Pfam" id="PF22780">
    <property type="entry name" value="HI0933_like_1st"/>
    <property type="match status" value="1"/>
</dbReference>
<dbReference type="InterPro" id="IPR004792">
    <property type="entry name" value="BaiN-like"/>
</dbReference>
<sequence length="413" mass="43859">MTSTAKPSPSDIAIIGGGPAGLMAAEVLSQAGLRVDLYDGMPSVGRKFLLAGVGGMNITHSEAFPAFLSRYAERAPNLAPLLRAFGADELCTWIHGLGIDTFVGSSGRVFPTDMKAAPLLRAWLKRLRDAGVVIHTRHRWLGWNPDGSLRIASPEGDKTLHPKATLLALGGGSWSRLGSDGAWMLPLEQRGVALAPLQPSNCGFEVAAWSDLMISKFAGAPLKNIAMGMNDDVPRLGECVLTATGLEGSLVYALSAAIREAINQYGSATIHLDLLPGRPVDKILQALNKPRGSRSMAKHLHSQLGIDGVKAALLRELTPAECFTDPARLAQAIKTLPVTLVKPRPLDEAISSAGGVTFEALDERLMLKQVPGVFCAGEMLDWEAPTGGYLLTACFASGRTAGLGMLEWLQRQG</sequence>
<dbReference type="PRINTS" id="PR00419">
    <property type="entry name" value="ADXRDTASE"/>
</dbReference>
<dbReference type="Pfam" id="PF03486">
    <property type="entry name" value="HI0933_like"/>
    <property type="match status" value="1"/>
</dbReference>
<keyword evidence="2" id="KW-0285">Flavoprotein</keyword>
<evidence type="ECO:0000259" key="4">
    <source>
        <dbReference type="Pfam" id="PF03486"/>
    </source>
</evidence>
<dbReference type="SUPFAM" id="SSF51905">
    <property type="entry name" value="FAD/NAD(P)-binding domain"/>
    <property type="match status" value="1"/>
</dbReference>
<feature type="domain" description="RsdA/BaiN/AoA(So)-like insert" evidence="5">
    <location>
        <begin position="198"/>
        <end position="351"/>
    </location>
</feature>
<dbReference type="InterPro" id="IPR023166">
    <property type="entry name" value="BaiN-like_dom_sf"/>
</dbReference>
<reference evidence="6 7" key="2">
    <citation type="journal article" date="2018" name="Nature">
        <title>Mutant phenotypes for thousands of bacterial genes of unknown function.</title>
        <authorList>
            <person name="Price M.N."/>
            <person name="Wetmore K.M."/>
            <person name="Waters R.J."/>
            <person name="Callaghan M."/>
            <person name="Ray J."/>
            <person name="Liu H."/>
            <person name="Kuehl J.V."/>
            <person name="Melnyk R.A."/>
            <person name="Lamson J.S."/>
            <person name="Suh Y."/>
            <person name="Carlson H.K."/>
            <person name="Esquivel Z."/>
            <person name="Sadeeshkumar H."/>
            <person name="Chakraborty R."/>
            <person name="Zane G.M."/>
            <person name="Rubin B.E."/>
            <person name="Wall J.D."/>
            <person name="Visel A."/>
            <person name="Bristow J."/>
            <person name="Blow M.J."/>
            <person name="Arkin A.P."/>
            <person name="Deutschbauer A.M."/>
        </authorList>
    </citation>
    <scope>NUCLEOTIDE SEQUENCE [LARGE SCALE GENOMIC DNA]</scope>
    <source>
        <strain evidence="6 7">FW300-N2C3</strain>
    </source>
</reference>
<gene>
    <name evidence="6" type="ORF">AO356_15535</name>
</gene>
<reference evidence="7" key="1">
    <citation type="submission" date="2015-09" db="EMBL/GenBank/DDBJ databases">
        <title>Whole genome sequence of Pseudomonas fluorescens FW300-N2C3.</title>
        <authorList>
            <person name="Ray J."/>
            <person name="Melnyk R."/>
            <person name="Deutschbauer A."/>
        </authorList>
    </citation>
    <scope>NUCLEOTIDE SEQUENCE [LARGE SCALE GENOMIC DNA]</scope>
    <source>
        <strain evidence="7">FW300-N2C3</strain>
    </source>
</reference>
<dbReference type="SUPFAM" id="SSF160996">
    <property type="entry name" value="HI0933 insert domain-like"/>
    <property type="match status" value="1"/>
</dbReference>
<name>A0A0N9WZS6_PSEFL</name>
<evidence type="ECO:0000256" key="3">
    <source>
        <dbReference type="ARBA" id="ARBA00022827"/>
    </source>
</evidence>
<comment type="cofactor">
    <cofactor evidence="1">
        <name>FAD</name>
        <dbReference type="ChEBI" id="CHEBI:57692"/>
    </cofactor>
</comment>
<dbReference type="RefSeq" id="WP_060740510.1">
    <property type="nucleotide sequence ID" value="NZ_CP012831.1"/>
</dbReference>
<proteinExistence type="predicted"/>
<feature type="domain" description="RsdA/BaiN/AoA(So)-like Rossmann fold-like" evidence="4">
    <location>
        <begin position="11"/>
        <end position="402"/>
    </location>
</feature>
<dbReference type="OrthoDB" id="5288829at2"/>
<dbReference type="NCBIfam" id="TIGR00275">
    <property type="entry name" value="aminoacetone oxidase family FAD-binding enzyme"/>
    <property type="match status" value="1"/>
</dbReference>
<dbReference type="Gene3D" id="2.40.30.10">
    <property type="entry name" value="Translation factors"/>
    <property type="match status" value="1"/>
</dbReference>
<evidence type="ECO:0000256" key="2">
    <source>
        <dbReference type="ARBA" id="ARBA00022630"/>
    </source>
</evidence>
<evidence type="ECO:0000313" key="7">
    <source>
        <dbReference type="Proteomes" id="UP000059425"/>
    </source>
</evidence>
<dbReference type="Gene3D" id="1.10.8.260">
    <property type="entry name" value="HI0933 insert domain-like"/>
    <property type="match status" value="1"/>
</dbReference>
<evidence type="ECO:0000313" key="6">
    <source>
        <dbReference type="EMBL" id="ALI08173.1"/>
    </source>
</evidence>
<dbReference type="PANTHER" id="PTHR42887">
    <property type="entry name" value="OS12G0638800 PROTEIN"/>
    <property type="match status" value="1"/>
</dbReference>
<dbReference type="Proteomes" id="UP000059425">
    <property type="component" value="Chromosome"/>
</dbReference>
<keyword evidence="3" id="KW-0274">FAD</keyword>
<dbReference type="EMBL" id="CP012831">
    <property type="protein sequence ID" value="ALI08173.1"/>
    <property type="molecule type" value="Genomic_DNA"/>
</dbReference>
<evidence type="ECO:0000259" key="5">
    <source>
        <dbReference type="Pfam" id="PF22780"/>
    </source>
</evidence>
<dbReference type="InterPro" id="IPR055178">
    <property type="entry name" value="RsdA/BaiN/AoA(So)-like_dom"/>
</dbReference>
<dbReference type="InterPro" id="IPR022460">
    <property type="entry name" value="Flavoprotein_PP4765"/>
</dbReference>
<dbReference type="NCBIfam" id="TIGR03862">
    <property type="entry name" value="flavo_PP4765"/>
    <property type="match status" value="1"/>
</dbReference>
<accession>A0A0N9WZS6</accession>
<dbReference type="InterPro" id="IPR057661">
    <property type="entry name" value="RsdA/BaiN/AoA(So)_Rossmann"/>
</dbReference>
<protein>
    <submittedName>
        <fullName evidence="6">NAD(FAD)-utilizing dehydrogenase</fullName>
    </submittedName>
</protein>
<dbReference type="PANTHER" id="PTHR42887:SF1">
    <property type="entry name" value="BLR3961 PROTEIN"/>
    <property type="match status" value="1"/>
</dbReference>
<organism evidence="6 7">
    <name type="scientific">Pseudomonas fluorescens</name>
    <dbReference type="NCBI Taxonomy" id="294"/>
    <lineage>
        <taxon>Bacteria</taxon>
        <taxon>Pseudomonadati</taxon>
        <taxon>Pseudomonadota</taxon>
        <taxon>Gammaproteobacteria</taxon>
        <taxon>Pseudomonadales</taxon>
        <taxon>Pseudomonadaceae</taxon>
        <taxon>Pseudomonas</taxon>
    </lineage>
</organism>
<evidence type="ECO:0000256" key="1">
    <source>
        <dbReference type="ARBA" id="ARBA00001974"/>
    </source>
</evidence>